<proteinExistence type="predicted"/>
<name>A0AAV7RDR1_PLEWA</name>
<reference evidence="2" key="1">
    <citation type="journal article" date="2022" name="bioRxiv">
        <title>Sequencing and chromosome-scale assembly of the giantPleurodeles waltlgenome.</title>
        <authorList>
            <person name="Brown T."/>
            <person name="Elewa A."/>
            <person name="Iarovenko S."/>
            <person name="Subramanian E."/>
            <person name="Araus A.J."/>
            <person name="Petzold A."/>
            <person name="Susuki M."/>
            <person name="Suzuki K.-i.T."/>
            <person name="Hayashi T."/>
            <person name="Toyoda A."/>
            <person name="Oliveira C."/>
            <person name="Osipova E."/>
            <person name="Leigh N.D."/>
            <person name="Simon A."/>
            <person name="Yun M.H."/>
        </authorList>
    </citation>
    <scope>NUCLEOTIDE SEQUENCE</scope>
    <source>
        <strain evidence="2">20211129_DDA</strain>
        <tissue evidence="2">Liver</tissue>
    </source>
</reference>
<evidence type="ECO:0000313" key="2">
    <source>
        <dbReference type="EMBL" id="KAJ1149359.1"/>
    </source>
</evidence>
<evidence type="ECO:0000256" key="1">
    <source>
        <dbReference type="SAM" id="MobiDB-lite"/>
    </source>
</evidence>
<keyword evidence="3" id="KW-1185">Reference proteome</keyword>
<organism evidence="2 3">
    <name type="scientific">Pleurodeles waltl</name>
    <name type="common">Iberian ribbed newt</name>
    <dbReference type="NCBI Taxonomy" id="8319"/>
    <lineage>
        <taxon>Eukaryota</taxon>
        <taxon>Metazoa</taxon>
        <taxon>Chordata</taxon>
        <taxon>Craniata</taxon>
        <taxon>Vertebrata</taxon>
        <taxon>Euteleostomi</taxon>
        <taxon>Amphibia</taxon>
        <taxon>Batrachia</taxon>
        <taxon>Caudata</taxon>
        <taxon>Salamandroidea</taxon>
        <taxon>Salamandridae</taxon>
        <taxon>Pleurodelinae</taxon>
        <taxon>Pleurodeles</taxon>
    </lineage>
</organism>
<accession>A0AAV7RDR1</accession>
<feature type="region of interest" description="Disordered" evidence="1">
    <location>
        <begin position="1"/>
        <end position="88"/>
    </location>
</feature>
<evidence type="ECO:0000313" key="3">
    <source>
        <dbReference type="Proteomes" id="UP001066276"/>
    </source>
</evidence>
<sequence length="123" mass="13373">MAASRQHDILWGTAGEDPEDECAGNPDIRIPVVLRAGLPRQPEEEEKKNGEATERRTEPLHGEQRWSEQLIQEGTSDEGQGGPETRGLRHVLGGARLKQVRSCLQSGIKALVGREEGAGGERG</sequence>
<feature type="compositionally biased region" description="Polar residues" evidence="1">
    <location>
        <begin position="67"/>
        <end position="78"/>
    </location>
</feature>
<gene>
    <name evidence="2" type="ORF">NDU88_002169</name>
</gene>
<feature type="compositionally biased region" description="Basic and acidic residues" evidence="1">
    <location>
        <begin position="41"/>
        <end position="66"/>
    </location>
</feature>
<dbReference type="AlphaFoldDB" id="A0AAV7RDR1"/>
<dbReference type="Proteomes" id="UP001066276">
    <property type="component" value="Chromosome 5"/>
</dbReference>
<dbReference type="EMBL" id="JANPWB010000009">
    <property type="protein sequence ID" value="KAJ1149359.1"/>
    <property type="molecule type" value="Genomic_DNA"/>
</dbReference>
<protein>
    <submittedName>
        <fullName evidence="2">Uncharacterized protein</fullName>
    </submittedName>
</protein>
<comment type="caution">
    <text evidence="2">The sequence shown here is derived from an EMBL/GenBank/DDBJ whole genome shotgun (WGS) entry which is preliminary data.</text>
</comment>